<proteinExistence type="predicted"/>
<evidence type="ECO:0000313" key="2">
    <source>
        <dbReference type="EMBL" id="TCJ15529.1"/>
    </source>
</evidence>
<name>A0A4R1BEI4_9PROT</name>
<dbReference type="EMBL" id="SJZB01000026">
    <property type="protein sequence ID" value="TCJ15529.1"/>
    <property type="molecule type" value="Genomic_DNA"/>
</dbReference>
<sequence>MNLKSGLPILLAVLIGVPAWATDGIMLRDDTLRASASASAASLGKAAKNSKVAILARQGGWTQVRAAAKTGWVRLLSVRADAPAASASLADVGALAQRRDPNKVVATAGLRGLSEEELRSAHYDAQEMQRLEGLAVSADAARKFAAEGNLSPVKLAYLPAEKKKTKAKESNNGPWEGLGF</sequence>
<protein>
    <submittedName>
        <fullName evidence="2">SH3 domain-containing protein</fullName>
    </submittedName>
</protein>
<dbReference type="RefSeq" id="WP_131445912.1">
    <property type="nucleotide sequence ID" value="NZ_SJZB01000026.1"/>
</dbReference>
<reference evidence="2 3" key="1">
    <citation type="submission" date="2019-03" db="EMBL/GenBank/DDBJ databases">
        <title>Genome sequence of Thiobacillaceae bacterium LSR1, a sulfur-oxidizing bacterium isolated from freshwater sediment.</title>
        <authorList>
            <person name="Li S."/>
        </authorList>
    </citation>
    <scope>NUCLEOTIDE SEQUENCE [LARGE SCALE GENOMIC DNA]</scope>
    <source>
        <strain evidence="2 3">LSR1</strain>
    </source>
</reference>
<evidence type="ECO:0000313" key="3">
    <source>
        <dbReference type="Proteomes" id="UP000295443"/>
    </source>
</evidence>
<dbReference type="Pfam" id="PF08239">
    <property type="entry name" value="SH3_3"/>
    <property type="match status" value="1"/>
</dbReference>
<evidence type="ECO:0000259" key="1">
    <source>
        <dbReference type="Pfam" id="PF08239"/>
    </source>
</evidence>
<organism evidence="2 3">
    <name type="scientific">Parasulfuritortus cantonensis</name>
    <dbReference type="NCBI Taxonomy" id="2528202"/>
    <lineage>
        <taxon>Bacteria</taxon>
        <taxon>Pseudomonadati</taxon>
        <taxon>Pseudomonadota</taxon>
        <taxon>Betaproteobacteria</taxon>
        <taxon>Nitrosomonadales</taxon>
        <taxon>Thiobacillaceae</taxon>
        <taxon>Parasulfuritortus</taxon>
    </lineage>
</organism>
<gene>
    <name evidence="2" type="ORF">EZJ19_06780</name>
</gene>
<dbReference type="Gene3D" id="2.30.30.40">
    <property type="entry name" value="SH3 Domains"/>
    <property type="match status" value="1"/>
</dbReference>
<dbReference type="OrthoDB" id="8562053at2"/>
<feature type="domain" description="SH3b" evidence="1">
    <location>
        <begin position="32"/>
        <end position="73"/>
    </location>
</feature>
<dbReference type="AlphaFoldDB" id="A0A4R1BEI4"/>
<keyword evidence="3" id="KW-1185">Reference proteome</keyword>
<dbReference type="Proteomes" id="UP000295443">
    <property type="component" value="Unassembled WGS sequence"/>
</dbReference>
<accession>A0A4R1BEI4</accession>
<comment type="caution">
    <text evidence="2">The sequence shown here is derived from an EMBL/GenBank/DDBJ whole genome shotgun (WGS) entry which is preliminary data.</text>
</comment>
<dbReference type="InterPro" id="IPR003646">
    <property type="entry name" value="SH3-like_bac-type"/>
</dbReference>